<dbReference type="EMBL" id="JAIRAU010000029">
    <property type="protein sequence ID" value="MBZ5712257.1"/>
    <property type="molecule type" value="Genomic_DNA"/>
</dbReference>
<gene>
    <name evidence="2" type="ORF">K7C98_23700</name>
</gene>
<keyword evidence="3" id="KW-1185">Reference proteome</keyword>
<accession>A0ABS7TVH9</accession>
<dbReference type="RefSeq" id="WP_224194019.1">
    <property type="nucleotide sequence ID" value="NZ_JAIRAU010000029.1"/>
</dbReference>
<feature type="signal peptide" evidence="1">
    <location>
        <begin position="1"/>
        <end position="18"/>
    </location>
</feature>
<feature type="chain" id="PRO_5045837799" evidence="1">
    <location>
        <begin position="19"/>
        <end position="149"/>
    </location>
</feature>
<dbReference type="Proteomes" id="UP001139031">
    <property type="component" value="Unassembled WGS sequence"/>
</dbReference>
<evidence type="ECO:0000313" key="3">
    <source>
        <dbReference type="Proteomes" id="UP001139031"/>
    </source>
</evidence>
<organism evidence="2 3">
    <name type="scientific">Nannocystis pusilla</name>
    <dbReference type="NCBI Taxonomy" id="889268"/>
    <lineage>
        <taxon>Bacteria</taxon>
        <taxon>Pseudomonadati</taxon>
        <taxon>Myxococcota</taxon>
        <taxon>Polyangia</taxon>
        <taxon>Nannocystales</taxon>
        <taxon>Nannocystaceae</taxon>
        <taxon>Nannocystis</taxon>
    </lineage>
</organism>
<reference evidence="2" key="1">
    <citation type="submission" date="2021-08" db="EMBL/GenBank/DDBJ databases">
        <authorList>
            <person name="Stevens D.C."/>
        </authorList>
    </citation>
    <scope>NUCLEOTIDE SEQUENCE</scope>
    <source>
        <strain evidence="2">DSM 53165</strain>
    </source>
</reference>
<proteinExistence type="predicted"/>
<keyword evidence="1" id="KW-0732">Signal</keyword>
<name>A0ABS7TVH9_9BACT</name>
<sequence length="149" mass="15276">MAAGIACFLAIGTGCDLAAPEAAPQPCGPDGGPCPVGTVCEDDPDDDCDPLRSRSCPSRCEPAPCGEMFEVTCSEGQVCVDDPSDTCDPAAGPCPGVCAESGAQPVLCAELGRTFVSHSLDLCKQILFICEVGWIPFYNSCGCGCQFEG</sequence>
<comment type="caution">
    <text evidence="2">The sequence shown here is derived from an EMBL/GenBank/DDBJ whole genome shotgun (WGS) entry which is preliminary data.</text>
</comment>
<evidence type="ECO:0000313" key="2">
    <source>
        <dbReference type="EMBL" id="MBZ5712257.1"/>
    </source>
</evidence>
<protein>
    <submittedName>
        <fullName evidence="2">Uncharacterized protein</fullName>
    </submittedName>
</protein>
<evidence type="ECO:0000256" key="1">
    <source>
        <dbReference type="SAM" id="SignalP"/>
    </source>
</evidence>